<dbReference type="PRINTS" id="PR00081">
    <property type="entry name" value="GDHRDH"/>
</dbReference>
<dbReference type="InterPro" id="IPR002347">
    <property type="entry name" value="SDR_fam"/>
</dbReference>
<dbReference type="InterPro" id="IPR052184">
    <property type="entry name" value="SDR_enzymes"/>
</dbReference>
<dbReference type="AlphaFoldDB" id="A0A1B2DCJ6"/>
<dbReference type="EMBL" id="CP016808">
    <property type="protein sequence ID" value="ANY65415.1"/>
    <property type="molecule type" value="Genomic_DNA"/>
</dbReference>
<dbReference type="RefSeq" id="WP_099516812.1">
    <property type="nucleotide sequence ID" value="NZ_CP016808.1"/>
</dbReference>
<dbReference type="GO" id="GO:0016616">
    <property type="term" value="F:oxidoreductase activity, acting on the CH-OH group of donors, NAD or NADP as acceptor"/>
    <property type="evidence" value="ECO:0007669"/>
    <property type="project" value="TreeGrafter"/>
</dbReference>
<dbReference type="Pfam" id="PF00106">
    <property type="entry name" value="adh_short"/>
    <property type="match status" value="1"/>
</dbReference>
<accession>A0A1B2DCJ6</accession>
<evidence type="ECO:0000313" key="1">
    <source>
        <dbReference type="EMBL" id="ANY65415.1"/>
    </source>
</evidence>
<dbReference type="CDD" id="cd05325">
    <property type="entry name" value="carb_red_sniffer_like_SDR_c"/>
    <property type="match status" value="1"/>
</dbReference>
<proteinExistence type="predicted"/>
<dbReference type="InterPro" id="IPR036291">
    <property type="entry name" value="NAD(P)-bd_dom_sf"/>
</dbReference>
<organism evidence="1">
    <name type="scientific">Paenibacillus sp. BIHB 4019</name>
    <dbReference type="NCBI Taxonomy" id="1870819"/>
    <lineage>
        <taxon>Bacteria</taxon>
        <taxon>Bacillati</taxon>
        <taxon>Bacillota</taxon>
        <taxon>Bacilli</taxon>
        <taxon>Bacillales</taxon>
        <taxon>Paenibacillaceae</taxon>
        <taxon>Paenibacillus</taxon>
    </lineage>
</organism>
<protein>
    <submittedName>
        <fullName evidence="1">Short-chain dehydrogenase</fullName>
    </submittedName>
</protein>
<name>A0A1B2DCJ6_9BACL</name>
<sequence length="242" mass="26522">MEYALVTGADRGLGLGFVRQLLLKGFTVFAGRYASDWQGLSELKQQYGEQLHIIELNVAEDASVMEASRLVALHTDKLDIVINNAAILGDIEASVVDELDFDEMLNVFNVNTLGALRVSNAFAQLVLASGSKLIVNISSEAGSIEDSTRTSWFGYCMSKAALNMQSKLVYNRIKEGGGHVLVLHPGRVQTYMQGKLDADGDFTPDRSAIALIEMMERQLVEVKSGARPELMLLNPDGSQRPW</sequence>
<dbReference type="Gene3D" id="3.40.50.720">
    <property type="entry name" value="NAD(P)-binding Rossmann-like Domain"/>
    <property type="match status" value="1"/>
</dbReference>
<reference evidence="1" key="1">
    <citation type="submission" date="2016-08" db="EMBL/GenBank/DDBJ databases">
        <title>Complete Genome Seqeunce of Paenibacillus sp. BIHB 4019 from tea rhizoplane.</title>
        <authorList>
            <person name="Thakur R."/>
            <person name="Swarnkar M.K."/>
            <person name="Gulati A."/>
        </authorList>
    </citation>
    <scope>NUCLEOTIDE SEQUENCE [LARGE SCALE GENOMIC DNA]</scope>
    <source>
        <strain evidence="1">BIHB4019</strain>
    </source>
</reference>
<gene>
    <name evidence="1" type="ORF">BBD42_02205</name>
</gene>
<dbReference type="PANTHER" id="PTHR45458:SF1">
    <property type="entry name" value="SHORT CHAIN DEHYDROGENASE"/>
    <property type="match status" value="1"/>
</dbReference>
<dbReference type="SUPFAM" id="SSF51735">
    <property type="entry name" value="NAD(P)-binding Rossmann-fold domains"/>
    <property type="match status" value="1"/>
</dbReference>
<dbReference type="PANTHER" id="PTHR45458">
    <property type="entry name" value="SHORT-CHAIN DEHYDROGENASE/REDUCTASE SDR"/>
    <property type="match status" value="1"/>
</dbReference>